<dbReference type="AlphaFoldDB" id="A0A850R6F7"/>
<dbReference type="PANTHER" id="PTHR30419">
    <property type="entry name" value="HTH-TYPE TRANSCRIPTIONAL REGULATOR YBHD"/>
    <property type="match status" value="1"/>
</dbReference>
<gene>
    <name evidence="6" type="ORF">HU830_03395</name>
</gene>
<protein>
    <submittedName>
        <fullName evidence="6">LysR family transcriptional regulator</fullName>
    </submittedName>
</protein>
<evidence type="ECO:0000313" key="6">
    <source>
        <dbReference type="EMBL" id="NVY96222.1"/>
    </source>
</evidence>
<dbReference type="GO" id="GO:0003677">
    <property type="term" value="F:DNA binding"/>
    <property type="evidence" value="ECO:0007669"/>
    <property type="project" value="UniProtKB-KW"/>
</dbReference>
<dbReference type="RefSeq" id="WP_176942376.1">
    <property type="nucleotide sequence ID" value="NZ_JABZEC010000002.1"/>
</dbReference>
<dbReference type="PRINTS" id="PR00039">
    <property type="entry name" value="HTHLYSR"/>
</dbReference>
<dbReference type="Pfam" id="PF03466">
    <property type="entry name" value="LysR_substrate"/>
    <property type="match status" value="1"/>
</dbReference>
<feature type="domain" description="HTH lysR-type" evidence="5">
    <location>
        <begin position="1"/>
        <end position="58"/>
    </location>
</feature>
<dbReference type="Proteomes" id="UP000563523">
    <property type="component" value="Unassembled WGS sequence"/>
</dbReference>
<dbReference type="FunFam" id="1.10.10.10:FF:000001">
    <property type="entry name" value="LysR family transcriptional regulator"/>
    <property type="match status" value="1"/>
</dbReference>
<dbReference type="InterPro" id="IPR005119">
    <property type="entry name" value="LysR_subst-bd"/>
</dbReference>
<name>A0A850R6F7_9LACO</name>
<keyword evidence="2" id="KW-0805">Transcription regulation</keyword>
<dbReference type="SUPFAM" id="SSF46785">
    <property type="entry name" value="Winged helix' DNA-binding domain"/>
    <property type="match status" value="1"/>
</dbReference>
<dbReference type="Pfam" id="PF00126">
    <property type="entry name" value="HTH_1"/>
    <property type="match status" value="1"/>
</dbReference>
<dbReference type="PROSITE" id="PS50931">
    <property type="entry name" value="HTH_LYSR"/>
    <property type="match status" value="1"/>
</dbReference>
<evidence type="ECO:0000256" key="4">
    <source>
        <dbReference type="ARBA" id="ARBA00023163"/>
    </source>
</evidence>
<evidence type="ECO:0000256" key="3">
    <source>
        <dbReference type="ARBA" id="ARBA00023125"/>
    </source>
</evidence>
<evidence type="ECO:0000259" key="5">
    <source>
        <dbReference type="PROSITE" id="PS50931"/>
    </source>
</evidence>
<dbReference type="InterPro" id="IPR000847">
    <property type="entry name" value="LysR_HTH_N"/>
</dbReference>
<evidence type="ECO:0000256" key="1">
    <source>
        <dbReference type="ARBA" id="ARBA00009437"/>
    </source>
</evidence>
<proteinExistence type="inferred from homology"/>
<dbReference type="GO" id="GO:0003700">
    <property type="term" value="F:DNA-binding transcription factor activity"/>
    <property type="evidence" value="ECO:0007669"/>
    <property type="project" value="InterPro"/>
</dbReference>
<evidence type="ECO:0000256" key="2">
    <source>
        <dbReference type="ARBA" id="ARBA00023015"/>
    </source>
</evidence>
<sequence>MKTRDLEYFQKVVECRSFTRAAAQCQVSQPTVTAAIKRLEKEFAVQLIQRDHVHQQITITRPGQILYRRTRQLGQELVSTRRELLATQTPKIRLGLPPIIGTTYFPRLVPELLRLGLLDQLQITESGSQKLLESLLTGKIDLALLGSALPLQNPRLQTKIIGQRPFVVVTSRQHSLAQQQEVRFSELAQEQFIGLTQQYVHPYVWRQFCQYAGIDPPLLYRAMDISWVKGLVQANLGISLLVVDAVSSADDLHCLKLQENYPEHFYISVAYRQNYVLAPQEEQLVQSLIAKDFEI</sequence>
<dbReference type="GO" id="GO:0005829">
    <property type="term" value="C:cytosol"/>
    <property type="evidence" value="ECO:0007669"/>
    <property type="project" value="TreeGrafter"/>
</dbReference>
<organism evidence="6 7">
    <name type="scientific">Bombilactobacillus apium</name>
    <dbReference type="NCBI Taxonomy" id="2675299"/>
    <lineage>
        <taxon>Bacteria</taxon>
        <taxon>Bacillati</taxon>
        <taxon>Bacillota</taxon>
        <taxon>Bacilli</taxon>
        <taxon>Lactobacillales</taxon>
        <taxon>Lactobacillaceae</taxon>
        <taxon>Bombilactobacillus</taxon>
    </lineage>
</organism>
<dbReference type="EMBL" id="JABZEC010000002">
    <property type="protein sequence ID" value="NVY96222.1"/>
    <property type="molecule type" value="Genomic_DNA"/>
</dbReference>
<reference evidence="6 7" key="1">
    <citation type="submission" date="2020-06" db="EMBL/GenBank/DDBJ databases">
        <authorList>
            <person name="Kang J."/>
        </authorList>
    </citation>
    <scope>NUCLEOTIDE SEQUENCE [LARGE SCALE GENOMIC DNA]</scope>
    <source>
        <strain evidence="6 7">DCY120</strain>
    </source>
</reference>
<dbReference type="Gene3D" id="3.40.190.290">
    <property type="match status" value="1"/>
</dbReference>
<dbReference type="InterPro" id="IPR036390">
    <property type="entry name" value="WH_DNA-bd_sf"/>
</dbReference>
<dbReference type="SUPFAM" id="SSF53850">
    <property type="entry name" value="Periplasmic binding protein-like II"/>
    <property type="match status" value="1"/>
</dbReference>
<evidence type="ECO:0000313" key="7">
    <source>
        <dbReference type="Proteomes" id="UP000563523"/>
    </source>
</evidence>
<dbReference type="Gene3D" id="1.10.10.10">
    <property type="entry name" value="Winged helix-like DNA-binding domain superfamily/Winged helix DNA-binding domain"/>
    <property type="match status" value="1"/>
</dbReference>
<dbReference type="InterPro" id="IPR050950">
    <property type="entry name" value="HTH-type_LysR_regulators"/>
</dbReference>
<keyword evidence="3" id="KW-0238">DNA-binding</keyword>
<comment type="similarity">
    <text evidence="1">Belongs to the LysR transcriptional regulatory family.</text>
</comment>
<dbReference type="InterPro" id="IPR036388">
    <property type="entry name" value="WH-like_DNA-bd_sf"/>
</dbReference>
<accession>A0A850R6F7</accession>
<comment type="caution">
    <text evidence="6">The sequence shown here is derived from an EMBL/GenBank/DDBJ whole genome shotgun (WGS) entry which is preliminary data.</text>
</comment>
<keyword evidence="4" id="KW-0804">Transcription</keyword>
<keyword evidence="7" id="KW-1185">Reference proteome</keyword>